<dbReference type="PANTHER" id="PTHR47234:SF1">
    <property type="entry name" value="TONB-DEPENDENT RECEPTOR"/>
    <property type="match status" value="1"/>
</dbReference>
<dbReference type="InterPro" id="IPR036942">
    <property type="entry name" value="Beta-barrel_TonB_sf"/>
</dbReference>
<sequence>MEPVEVTGSRIRTLVGEQTALPVFTVPQFELQQRGITRLADLRWAIPQMSPSMGYNDNYKNSGTSRAQTISSTFALRGFGGNTTLILIDGKRVPHTGQSAPGGAGGREDFNIDGIPASAIERIEVLPQGAGAIYGADAIAGVINVILKKNYTGGEIQFVYDNTFDSDVARKEVSFSGGVRAGKLSAFVTLNAANQAGLARADRWWTASYDLSPWGGANSLLSASYAGPGTLSTGLYPDPQSPYGPGHGSYPAALPGLAVGTVLIPAGSDGTVIPTDADGASLGGHYDAARYLMEIDASRSQSVIAKLDYDLAPWFSPYGQLRWSRFANSYTGAPITINRQLAAGVGGNPFSSPVYLSKVFWDLPRPAIKSTQLNSGIVLGVRGDLSLNDWRYNANFSWARNTTRDRSENDGFNSTALAAALASGLVLAYDSSTPGADPNGDGVLTSLLNGIDHKDVSDVYEYALQADGTIWDGWAGGIKLALGGEIQREKVKFHYEPVVSYLLSEPFNRQTNAAYAELSVPLLSDAQGIPLVHKLSVSGAVRYEDWSDIGDHTTPALSLLFQPKKWLSLRASRTEGFKAPKLYELLAPVYETDQTIYNAANYIDRLRNNEALDPNYNYHLVSGGQPHLKPEKSVTRNAGVVLDVPVIKGLSFSVDFWDIDYTDKVGGPGYQVIMDYFPERVTRAAPEGDGLPGKITGLDTSSINMAKEKLKGVDYRVTFQRVFPLGEIFFSFAYSDVGKRTTKATPSSANVVTKNPDRASAALFWSRGPWNAGASANYQSAYPKSAYTTLEYSSYTELNPQIAYDFGRDPAFKDASGWRRLLDKTRVSLTIINALKEEPSYSDVVNSSFVGDPRLRRYVITLTKAF</sequence>
<keyword evidence="13" id="KW-1185">Reference proteome</keyword>
<evidence type="ECO:0000313" key="13">
    <source>
        <dbReference type="Proteomes" id="UP000078486"/>
    </source>
</evidence>
<evidence type="ECO:0000256" key="7">
    <source>
        <dbReference type="ARBA" id="ARBA00023237"/>
    </source>
</evidence>
<dbReference type="InterPro" id="IPR037066">
    <property type="entry name" value="Plug_dom_sf"/>
</dbReference>
<proteinExistence type="inferred from homology"/>
<evidence type="ECO:0008006" key="14">
    <source>
        <dbReference type="Google" id="ProtNLM"/>
    </source>
</evidence>
<dbReference type="Pfam" id="PF00593">
    <property type="entry name" value="TonB_dep_Rec_b-barrel"/>
    <property type="match status" value="1"/>
</dbReference>
<dbReference type="PROSITE" id="PS52016">
    <property type="entry name" value="TONB_DEPENDENT_REC_3"/>
    <property type="match status" value="1"/>
</dbReference>
<keyword evidence="3 8" id="KW-1134">Transmembrane beta strand</keyword>
<dbReference type="GO" id="GO:0009279">
    <property type="term" value="C:cell outer membrane"/>
    <property type="evidence" value="ECO:0007669"/>
    <property type="project" value="UniProtKB-SubCell"/>
</dbReference>
<dbReference type="Proteomes" id="UP000078486">
    <property type="component" value="Unassembled WGS sequence"/>
</dbReference>
<evidence type="ECO:0000256" key="6">
    <source>
        <dbReference type="ARBA" id="ARBA00023136"/>
    </source>
</evidence>
<dbReference type="InterPro" id="IPR039426">
    <property type="entry name" value="TonB-dep_rcpt-like"/>
</dbReference>
<evidence type="ECO:0000256" key="4">
    <source>
        <dbReference type="ARBA" id="ARBA00022692"/>
    </source>
</evidence>
<dbReference type="AlphaFoldDB" id="A0A178IFI4"/>
<name>A0A178IFI4_9BACT</name>
<evidence type="ECO:0000259" key="10">
    <source>
        <dbReference type="Pfam" id="PF00593"/>
    </source>
</evidence>
<evidence type="ECO:0000256" key="5">
    <source>
        <dbReference type="ARBA" id="ARBA00023077"/>
    </source>
</evidence>
<comment type="caution">
    <text evidence="12">The sequence shown here is derived from an EMBL/GenBank/DDBJ whole genome shotgun (WGS) entry which is preliminary data.</text>
</comment>
<dbReference type="Pfam" id="PF07715">
    <property type="entry name" value="Plug"/>
    <property type="match status" value="1"/>
</dbReference>
<evidence type="ECO:0000256" key="1">
    <source>
        <dbReference type="ARBA" id="ARBA00004571"/>
    </source>
</evidence>
<protein>
    <recommendedName>
        <fullName evidence="14">TonB-dependent receptor</fullName>
    </recommendedName>
</protein>
<dbReference type="PANTHER" id="PTHR47234">
    <property type="match status" value="1"/>
</dbReference>
<keyword evidence="5 9" id="KW-0798">TonB box</keyword>
<gene>
    <name evidence="12" type="ORF">AW736_20645</name>
</gene>
<dbReference type="Gene3D" id="2.40.170.20">
    <property type="entry name" value="TonB-dependent receptor, beta-barrel domain"/>
    <property type="match status" value="1"/>
</dbReference>
<keyword evidence="7 8" id="KW-0998">Cell outer membrane</keyword>
<keyword evidence="6 8" id="KW-0472">Membrane</keyword>
<evidence type="ECO:0000256" key="3">
    <source>
        <dbReference type="ARBA" id="ARBA00022452"/>
    </source>
</evidence>
<dbReference type="SUPFAM" id="SSF56935">
    <property type="entry name" value="Porins"/>
    <property type="match status" value="1"/>
</dbReference>
<comment type="subcellular location">
    <subcellularLocation>
        <location evidence="1 8">Cell outer membrane</location>
        <topology evidence="1 8">Multi-pass membrane protein</topology>
    </subcellularLocation>
</comment>
<evidence type="ECO:0000256" key="9">
    <source>
        <dbReference type="RuleBase" id="RU003357"/>
    </source>
</evidence>
<comment type="similarity">
    <text evidence="8 9">Belongs to the TonB-dependent receptor family.</text>
</comment>
<feature type="domain" description="TonB-dependent receptor-like beta-barrel" evidence="10">
    <location>
        <begin position="369"/>
        <end position="831"/>
    </location>
</feature>
<feature type="domain" description="TonB-dependent receptor plug" evidence="11">
    <location>
        <begin position="19"/>
        <end position="142"/>
    </location>
</feature>
<evidence type="ECO:0000256" key="2">
    <source>
        <dbReference type="ARBA" id="ARBA00022448"/>
    </source>
</evidence>
<evidence type="ECO:0000256" key="8">
    <source>
        <dbReference type="PROSITE-ProRule" id="PRU01360"/>
    </source>
</evidence>
<evidence type="ECO:0000313" key="12">
    <source>
        <dbReference type="EMBL" id="OAM87786.1"/>
    </source>
</evidence>
<dbReference type="EMBL" id="LRRQ01000157">
    <property type="protein sequence ID" value="OAM87786.1"/>
    <property type="molecule type" value="Genomic_DNA"/>
</dbReference>
<organism evidence="12 13">
    <name type="scientific">Termitidicoccus mucosus</name>
    <dbReference type="NCBI Taxonomy" id="1184151"/>
    <lineage>
        <taxon>Bacteria</taxon>
        <taxon>Pseudomonadati</taxon>
        <taxon>Verrucomicrobiota</taxon>
        <taxon>Opitutia</taxon>
        <taxon>Opitutales</taxon>
        <taxon>Opitutaceae</taxon>
        <taxon>Termitidicoccus</taxon>
    </lineage>
</organism>
<keyword evidence="4 8" id="KW-0812">Transmembrane</keyword>
<evidence type="ECO:0000259" key="11">
    <source>
        <dbReference type="Pfam" id="PF07715"/>
    </source>
</evidence>
<dbReference type="Gene3D" id="2.170.130.10">
    <property type="entry name" value="TonB-dependent receptor, plug domain"/>
    <property type="match status" value="1"/>
</dbReference>
<accession>A0A178IFI4</accession>
<keyword evidence="2 8" id="KW-0813">Transport</keyword>
<dbReference type="InterPro" id="IPR012910">
    <property type="entry name" value="Plug_dom"/>
</dbReference>
<dbReference type="InterPro" id="IPR000531">
    <property type="entry name" value="Beta-barrel_TonB"/>
</dbReference>
<reference evidence="12 13" key="1">
    <citation type="submission" date="2016-01" db="EMBL/GenBank/DDBJ databases">
        <title>High potential of lignocellulose degradation of a new Verrucomicrobia species.</title>
        <authorList>
            <person name="Wang Y."/>
            <person name="Shi Y."/>
            <person name="Qiu Z."/>
            <person name="Liu S."/>
            <person name="Yang H."/>
        </authorList>
    </citation>
    <scope>NUCLEOTIDE SEQUENCE [LARGE SCALE GENOMIC DNA]</scope>
    <source>
        <strain evidence="12 13">TSB47</strain>
    </source>
</reference>
<dbReference type="STRING" id="1184151.AW736_20645"/>